<dbReference type="EMBL" id="CHKL01000004">
    <property type="protein sequence ID" value="COV52441.1"/>
    <property type="molecule type" value="Genomic_DNA"/>
</dbReference>
<dbReference type="Gene3D" id="1.10.1220.10">
    <property type="entry name" value="Met repressor-like"/>
    <property type="match status" value="1"/>
</dbReference>
<reference evidence="12 26" key="6">
    <citation type="submission" date="2021-03" db="EMBL/GenBank/DDBJ databases">
        <title>Whole Genome Sequencing of Mycobacterium tuberculosis clinical isolates from Arunachal Pradesh, India.</title>
        <authorList>
            <person name="Singh S."/>
            <person name="Mudliar S.R."/>
            <person name="Kulsum U."/>
            <person name="Rufai S.B."/>
            <person name="Singh P.K."/>
            <person name="Umpo M."/>
            <person name="Nyori M."/>
        </authorList>
    </citation>
    <scope>NUCLEOTIDE SEQUENCE [LARGE SCALE GENOMIC DNA]</scope>
    <source>
        <strain evidence="12 26">OMICS/BPL/0142/20/SP</strain>
    </source>
</reference>
<evidence type="ECO:0000313" key="15">
    <source>
        <dbReference type="Proteomes" id="UP000039217"/>
    </source>
</evidence>
<proteinExistence type="predicted"/>
<evidence type="ECO:0000313" key="1">
    <source>
        <dbReference type="EMBL" id="AUS51100.1"/>
    </source>
</evidence>
<evidence type="ECO:0000313" key="13">
    <source>
        <dbReference type="EMBL" id="REQ50315.1"/>
    </source>
</evidence>
<protein>
    <submittedName>
        <fullName evidence="1 13">Antitoxin MazE</fullName>
    </submittedName>
    <submittedName>
        <fullName evidence="6">CopG family DNA-binding protein</fullName>
    </submittedName>
    <submittedName>
        <fullName evidence="12">Ribbon-helix-helix protein, CopG family</fullName>
    </submittedName>
</protein>
<dbReference type="Proteomes" id="UP000236349">
    <property type="component" value="Chromosome"/>
</dbReference>
<dbReference type="Proteomes" id="UP000256381">
    <property type="component" value="Unassembled WGS sequence"/>
</dbReference>
<keyword evidence="6" id="KW-0238">DNA-binding</keyword>
<evidence type="ECO:0000313" key="14">
    <source>
        <dbReference type="Proteomes" id="UP000038802"/>
    </source>
</evidence>
<evidence type="ECO:0000313" key="25">
    <source>
        <dbReference type="Proteomes" id="UP000256381"/>
    </source>
</evidence>
<dbReference type="EMBL" id="CP024614">
    <property type="protein sequence ID" value="AUS51100.1"/>
    <property type="molecule type" value="Genomic_DNA"/>
</dbReference>
<reference evidence="13 25" key="3">
    <citation type="journal article" date="2017" name="N. Engl. J. Med.">
        <title>Transmission of Extensively Drug-Resistant Tuberculosis in South Africa.</title>
        <authorList>
            <person name="Shah N.S."/>
            <person name="Auld S.C."/>
            <person name="Brust J.C."/>
            <person name="Mathema B."/>
            <person name="Ismail N."/>
            <person name="Moodley P."/>
            <person name="Mlisana K."/>
            <person name="Allana S."/>
            <person name="Campbell A."/>
            <person name="Mthiyane T."/>
            <person name="Morris N."/>
            <person name="Mpangase P."/>
            <person name="van der Meulen H."/>
            <person name="Omar S.V."/>
            <person name="Brown T.S."/>
            <person name="Narechania A."/>
            <person name="Shaskina E."/>
            <person name="Kapwata T."/>
            <person name="Kreiswirth B."/>
            <person name="Gandhi N.R."/>
        </authorList>
    </citation>
    <scope>NUCLEOTIDE SEQUENCE [LARGE SCALE GENOMIC DNA]</scope>
    <source>
        <strain evidence="13 25">32301_S10</strain>
    </source>
</reference>
<dbReference type="EMBL" id="CQQC01000931">
    <property type="protein sequence ID" value="CNV51151.1"/>
    <property type="molecule type" value="Genomic_DNA"/>
</dbReference>
<evidence type="ECO:0000313" key="21">
    <source>
        <dbReference type="Proteomes" id="UP000048948"/>
    </source>
</evidence>
<dbReference type="EMBL" id="CNGE01000907">
    <property type="protein sequence ID" value="CKT48644.1"/>
    <property type="molecule type" value="Genomic_DNA"/>
</dbReference>
<dbReference type="Proteomes" id="UP000044938">
    <property type="component" value="Unassembled WGS sequence"/>
</dbReference>
<sequence>MKTAISLPDETFDRVSRRASELGMSRSEFFTKAAQRYLHELDAQLLTGQIDRALESIHGTDEAEALAVANAYRVLETMDDEW</sequence>
<evidence type="ECO:0000313" key="4">
    <source>
        <dbReference type="EMBL" id="CKS43645.1"/>
    </source>
</evidence>
<reference evidence="1 24" key="4">
    <citation type="submission" date="2017-10" db="EMBL/GenBank/DDBJ databases">
        <title>Clinical isolate obtained from a human patient with meningeal tuberculosis in michoacan, Mexico.</title>
        <authorList>
            <person name="Guillen-Nepita A.L."/>
            <person name="Negrete-Paz A.M."/>
            <person name="Vazquez-Marrufo G."/>
            <person name="Cruz-Hernandez A."/>
            <person name="Fresia P."/>
            <person name="Naya H."/>
            <person name="Vazquez-Garciduenas M.S."/>
        </authorList>
    </citation>
    <scope>NUCLEOTIDE SEQUENCE [LARGE SCALE GENOMIC DNA]</scope>
    <source>
        <strain evidence="24">Beijing/MYC004</strain>
        <strain evidence="1">MYC004</strain>
    </source>
</reference>
<evidence type="ECO:0000313" key="24">
    <source>
        <dbReference type="Proteomes" id="UP000236349"/>
    </source>
</evidence>
<dbReference type="Proteomes" id="UP000046947">
    <property type="component" value="Unassembled WGS sequence"/>
</dbReference>
<evidence type="ECO:0000313" key="8">
    <source>
        <dbReference type="EMBL" id="COV30868.1"/>
    </source>
</evidence>
<evidence type="ECO:0000313" key="11">
    <source>
        <dbReference type="EMBL" id="COW21801.1"/>
    </source>
</evidence>
<evidence type="ECO:0000313" key="20">
    <source>
        <dbReference type="Proteomes" id="UP000048600"/>
    </source>
</evidence>
<dbReference type="InterPro" id="IPR013321">
    <property type="entry name" value="Arc_rbn_hlx_hlx"/>
</dbReference>
<evidence type="ECO:0000313" key="2">
    <source>
        <dbReference type="EMBL" id="CFE40459.1"/>
    </source>
</evidence>
<evidence type="ECO:0000313" key="18">
    <source>
        <dbReference type="Proteomes" id="UP000046947"/>
    </source>
</evidence>
<dbReference type="Proteomes" id="UP000039217">
    <property type="component" value="Unassembled WGS sequence"/>
</dbReference>
<evidence type="ECO:0000313" key="9">
    <source>
        <dbReference type="EMBL" id="COV52441.1"/>
    </source>
</evidence>
<dbReference type="EMBL" id="JAGIZI010000024">
    <property type="protein sequence ID" value="MBP0684360.1"/>
    <property type="molecule type" value="Genomic_DNA"/>
</dbReference>
<dbReference type="Proteomes" id="UP000671119">
    <property type="component" value="Unassembled WGS sequence"/>
</dbReference>
<dbReference type="Proteomes" id="UP000048600">
    <property type="component" value="Unassembled WGS sequence"/>
</dbReference>
<evidence type="ECO:0000313" key="17">
    <source>
        <dbReference type="Proteomes" id="UP000045842"/>
    </source>
</evidence>
<reference evidence="13" key="5">
    <citation type="submission" date="2018-07" db="EMBL/GenBank/DDBJ databases">
        <authorList>
            <person name="Shah S."/>
            <person name="Brown T."/>
            <person name="Auld S."/>
            <person name="Bratton K."/>
            <person name="Narechania A."/>
            <person name="Mathema B."/>
            <person name="Gandhi N."/>
        </authorList>
    </citation>
    <scope>NUCLEOTIDE SEQUENCE</scope>
    <source>
        <strain evidence="13">32301_S10</strain>
    </source>
</reference>
<dbReference type="Proteomes" id="UP000049023">
    <property type="component" value="Unassembled WGS sequence"/>
</dbReference>
<dbReference type="PATRIC" id="fig|1773.206.peg.1807"/>
<dbReference type="EMBL" id="CSAE01000084">
    <property type="protein sequence ID" value="COV30868.1"/>
    <property type="molecule type" value="Genomic_DNA"/>
</dbReference>
<reference evidence="14 15" key="1">
    <citation type="submission" date="2015-03" db="EMBL/GenBank/DDBJ databases">
        <authorList>
            <consortium name="Pathogen Informatics"/>
        </authorList>
    </citation>
    <scope>NUCLEOTIDE SEQUENCE [LARGE SCALE GENOMIC DNA]</scope>
    <source>
        <strain evidence="6 21">Bir 172</strain>
        <strain evidence="5 23">Bir 185</strain>
        <strain evidence="4 22">Bir 187</strain>
        <strain evidence="7 15">D00501624</strain>
        <strain evidence="11 17">G09801536</strain>
        <strain evidence="2 19">G09901357</strain>
        <strain evidence="3 18">H09601792</strain>
        <strain evidence="14">K00500041</strain>
        <strain evidence="10 16">M09401471</strain>
        <strain evidence="9 20">P00601463</strain>
    </source>
</reference>
<reference evidence="8" key="2">
    <citation type="submission" date="2015-03" db="EMBL/GenBank/DDBJ databases">
        <authorList>
            <person name="Murphy D."/>
        </authorList>
    </citation>
    <scope>NUCLEOTIDE SEQUENCE [LARGE SCALE GENOMIC DNA]</scope>
    <source>
        <strain evidence="8">K00500041</strain>
    </source>
</reference>
<dbReference type="Proteomes" id="UP000050164">
    <property type="component" value="Unassembled WGS sequence"/>
</dbReference>
<evidence type="ECO:0000313" key="5">
    <source>
        <dbReference type="EMBL" id="CKS71386.1"/>
    </source>
</evidence>
<dbReference type="RefSeq" id="WP_003410014.1">
    <property type="nucleotide sequence ID" value="NZ_AP017901.1"/>
</dbReference>
<evidence type="ECO:0000313" key="19">
    <source>
        <dbReference type="Proteomes" id="UP000048289"/>
    </source>
</evidence>
<dbReference type="EMBL" id="CNFT01001009">
    <property type="protein sequence ID" value="CKS71386.1"/>
    <property type="molecule type" value="Genomic_DNA"/>
</dbReference>
<evidence type="ECO:0000313" key="26">
    <source>
        <dbReference type="Proteomes" id="UP000671119"/>
    </source>
</evidence>
<dbReference type="EMBL" id="CNFU01000746">
    <property type="protein sequence ID" value="CKS43645.1"/>
    <property type="molecule type" value="Genomic_DNA"/>
</dbReference>
<evidence type="ECO:0000313" key="10">
    <source>
        <dbReference type="EMBL" id="COV64733.1"/>
    </source>
</evidence>
<evidence type="ECO:0000313" key="12">
    <source>
        <dbReference type="EMBL" id="MBP0684360.1"/>
    </source>
</evidence>
<dbReference type="EMBL" id="CFOH01000418">
    <property type="protein sequence ID" value="CFE55816.1"/>
    <property type="molecule type" value="Genomic_DNA"/>
</dbReference>
<name>A0A045HHL0_MYCTX</name>
<dbReference type="EMBL" id="QTBD01000169">
    <property type="protein sequence ID" value="REQ50315.1"/>
    <property type="molecule type" value="Genomic_DNA"/>
</dbReference>
<dbReference type="STRING" id="115862.BBG46_10430"/>
<gene>
    <name evidence="6" type="primary">mazE6</name>
    <name evidence="1" type="ORF">CAB90_02222</name>
    <name evidence="13" type="ORF">DSJ38_15005</name>
    <name evidence="7" type="ORF">ERS007661_02572</name>
    <name evidence="11" type="ORF">ERS007679_03396</name>
    <name evidence="2" type="ORF">ERS007681_02518</name>
    <name evidence="3" type="ORF">ERS007688_02477</name>
    <name evidence="8" type="ORF">ERS007703_01097</name>
    <name evidence="10" type="ORF">ERS007720_00639</name>
    <name evidence="9" type="ORF">ERS007741_00092</name>
    <name evidence="6" type="ORF">ERS027646_03666</name>
    <name evidence="5" type="ORF">ERS027659_03472</name>
    <name evidence="4" type="ORF">ERS027661_03074</name>
    <name evidence="12" type="ORF">J8J21_14815</name>
</gene>
<dbReference type="GO" id="GO:0006355">
    <property type="term" value="P:regulation of DNA-templated transcription"/>
    <property type="evidence" value="ECO:0007669"/>
    <property type="project" value="InterPro"/>
</dbReference>
<dbReference type="EMBL" id="CSAD01000611">
    <property type="protein sequence ID" value="COW21801.1"/>
    <property type="molecule type" value="Genomic_DNA"/>
</dbReference>
<dbReference type="GeneID" id="45425970"/>
<dbReference type="GO" id="GO:0003677">
    <property type="term" value="F:DNA binding"/>
    <property type="evidence" value="ECO:0007669"/>
    <property type="project" value="UniProtKB-KW"/>
</dbReference>
<dbReference type="EMBL" id="CSAJ01000050">
    <property type="protein sequence ID" value="COV64733.1"/>
    <property type="molecule type" value="Genomic_DNA"/>
</dbReference>
<dbReference type="EMBL" id="CFOE01000339">
    <property type="protein sequence ID" value="CFE40459.1"/>
    <property type="molecule type" value="Genomic_DNA"/>
</dbReference>
<accession>A0A045HHL0</accession>
<evidence type="ECO:0000313" key="3">
    <source>
        <dbReference type="EMBL" id="CFE55816.1"/>
    </source>
</evidence>
<dbReference type="Proteomes" id="UP000045842">
    <property type="component" value="Unassembled WGS sequence"/>
</dbReference>
<evidence type="ECO:0000313" key="16">
    <source>
        <dbReference type="Proteomes" id="UP000044938"/>
    </source>
</evidence>
<evidence type="ECO:0000313" key="6">
    <source>
        <dbReference type="EMBL" id="CKT48644.1"/>
    </source>
</evidence>
<evidence type="ECO:0000313" key="7">
    <source>
        <dbReference type="EMBL" id="CNV51151.1"/>
    </source>
</evidence>
<evidence type="ECO:0000313" key="22">
    <source>
        <dbReference type="Proteomes" id="UP000049023"/>
    </source>
</evidence>
<dbReference type="Proteomes" id="UP000048289">
    <property type="component" value="Unassembled WGS sequence"/>
</dbReference>
<dbReference type="SMR" id="A0A045HHL0"/>
<dbReference type="InterPro" id="IPR010985">
    <property type="entry name" value="Ribbon_hlx_hlx"/>
</dbReference>
<dbReference type="Proteomes" id="UP000048948">
    <property type="component" value="Unassembled WGS sequence"/>
</dbReference>
<dbReference type="AlphaFoldDB" id="A0A045HHL0"/>
<organism evidence="6 21">
    <name type="scientific">Mycobacterium tuberculosis</name>
    <dbReference type="NCBI Taxonomy" id="1773"/>
    <lineage>
        <taxon>Bacteria</taxon>
        <taxon>Bacillati</taxon>
        <taxon>Actinomycetota</taxon>
        <taxon>Actinomycetes</taxon>
        <taxon>Mycobacteriales</taxon>
        <taxon>Mycobacteriaceae</taxon>
        <taxon>Mycobacterium</taxon>
        <taxon>Mycobacterium tuberculosis complex</taxon>
    </lineage>
</organism>
<dbReference type="Proteomes" id="UP000038802">
    <property type="component" value="Unassembled WGS sequence"/>
</dbReference>
<dbReference type="SUPFAM" id="SSF47598">
    <property type="entry name" value="Ribbon-helix-helix"/>
    <property type="match status" value="1"/>
</dbReference>
<evidence type="ECO:0000313" key="23">
    <source>
        <dbReference type="Proteomes" id="UP000050164"/>
    </source>
</evidence>